<dbReference type="PANTHER" id="PTHR33286">
    <property type="entry name" value="BIFUNCTIONAL INHIBITOR/LIPID-TRANSFER PROTEIN/SEED STORAGE 2S ALBUMIN SUPERFAMILY PROTEIN"/>
    <property type="match status" value="1"/>
</dbReference>
<evidence type="ECO:0000256" key="4">
    <source>
        <dbReference type="SAM" id="SignalP"/>
    </source>
</evidence>
<evidence type="ECO:0000259" key="5">
    <source>
        <dbReference type="Pfam" id="PF14368"/>
    </source>
</evidence>
<feature type="signal peptide" evidence="4">
    <location>
        <begin position="1"/>
        <end position="24"/>
    </location>
</feature>
<dbReference type="STRING" id="106549.A0A540MJH2"/>
<comment type="function">
    <text evidence="1">Plant non-specific lipid-transfer proteins transfer phospholipids as well as galactolipids across membranes. May play a role in wax or cutin deposition in the cell walls of expanding epidermal cells and certain secretory tissues.</text>
</comment>
<feature type="chain" id="PRO_5021838408" description="Bifunctional inhibitor/plant lipid transfer protein/seed storage helical domain-containing protein" evidence="4">
    <location>
        <begin position="25"/>
        <end position="118"/>
    </location>
</feature>
<keyword evidence="7" id="KW-1185">Reference proteome</keyword>
<dbReference type="SUPFAM" id="SSF47699">
    <property type="entry name" value="Bifunctional inhibitor/lipid-transfer protein/seed storage 2S albumin"/>
    <property type="match status" value="1"/>
</dbReference>
<dbReference type="Pfam" id="PF14368">
    <property type="entry name" value="LTP_2"/>
    <property type="match status" value="1"/>
</dbReference>
<organism evidence="6 7">
    <name type="scientific">Malus baccata</name>
    <name type="common">Siberian crab apple</name>
    <name type="synonym">Pyrus baccata</name>
    <dbReference type="NCBI Taxonomy" id="106549"/>
    <lineage>
        <taxon>Eukaryota</taxon>
        <taxon>Viridiplantae</taxon>
        <taxon>Streptophyta</taxon>
        <taxon>Embryophyta</taxon>
        <taxon>Tracheophyta</taxon>
        <taxon>Spermatophyta</taxon>
        <taxon>Magnoliopsida</taxon>
        <taxon>eudicotyledons</taxon>
        <taxon>Gunneridae</taxon>
        <taxon>Pentapetalae</taxon>
        <taxon>rosids</taxon>
        <taxon>fabids</taxon>
        <taxon>Rosales</taxon>
        <taxon>Rosaceae</taxon>
        <taxon>Amygdaloideae</taxon>
        <taxon>Maleae</taxon>
        <taxon>Malus</taxon>
    </lineage>
</organism>
<reference evidence="6 7" key="1">
    <citation type="journal article" date="2019" name="G3 (Bethesda)">
        <title>Sequencing of a Wild Apple (Malus baccata) Genome Unravels the Differences Between Cultivated and Wild Apple Species Regarding Disease Resistance and Cold Tolerance.</title>
        <authorList>
            <person name="Chen X."/>
        </authorList>
    </citation>
    <scope>NUCLEOTIDE SEQUENCE [LARGE SCALE GENOMIC DNA]</scope>
    <source>
        <strain evidence="7">cv. Shandingzi</strain>
        <tissue evidence="6">Leaves</tissue>
    </source>
</reference>
<dbReference type="EMBL" id="VIEB01000251">
    <property type="protein sequence ID" value="TQD98589.1"/>
    <property type="molecule type" value="Genomic_DNA"/>
</dbReference>
<proteinExistence type="predicted"/>
<feature type="domain" description="Bifunctional inhibitor/plant lipid transfer protein/seed storage helical" evidence="5">
    <location>
        <begin position="24"/>
        <end position="101"/>
    </location>
</feature>
<evidence type="ECO:0000313" key="7">
    <source>
        <dbReference type="Proteomes" id="UP000315295"/>
    </source>
</evidence>
<comment type="caution">
    <text evidence="6">The sequence shown here is derived from an EMBL/GenBank/DDBJ whole genome shotgun (WGS) entry which is preliminary data.</text>
</comment>
<dbReference type="InterPro" id="IPR036312">
    <property type="entry name" value="Bifun_inhib/LTP/seed_sf"/>
</dbReference>
<evidence type="ECO:0000256" key="3">
    <source>
        <dbReference type="ARBA" id="ARBA00023121"/>
    </source>
</evidence>
<dbReference type="PANTHER" id="PTHR33286:SF7">
    <property type="entry name" value="BIFUNCTIONAL INHIBITOR_PLANT LIPID TRANSFER PROTEIN_SEED STORAGE HELICAL DOMAIN-CONTAINING PROTEIN"/>
    <property type="match status" value="1"/>
</dbReference>
<evidence type="ECO:0000256" key="1">
    <source>
        <dbReference type="ARBA" id="ARBA00003211"/>
    </source>
</evidence>
<keyword evidence="2" id="KW-0813">Transport</keyword>
<protein>
    <recommendedName>
        <fullName evidence="5">Bifunctional inhibitor/plant lipid transfer protein/seed storage helical domain-containing protein</fullName>
    </recommendedName>
</protein>
<keyword evidence="4" id="KW-0732">Signal</keyword>
<dbReference type="Gene3D" id="1.10.110.10">
    <property type="entry name" value="Plant lipid-transfer and hydrophobic proteins"/>
    <property type="match status" value="1"/>
</dbReference>
<keyword evidence="3" id="KW-0446">Lipid-binding</keyword>
<gene>
    <name evidence="6" type="ORF">C1H46_015837</name>
</gene>
<evidence type="ECO:0000256" key="2">
    <source>
        <dbReference type="ARBA" id="ARBA00022448"/>
    </source>
</evidence>
<dbReference type="GO" id="GO:0008289">
    <property type="term" value="F:lipid binding"/>
    <property type="evidence" value="ECO:0007669"/>
    <property type="project" value="UniProtKB-KW"/>
</dbReference>
<dbReference type="InterPro" id="IPR016140">
    <property type="entry name" value="Bifunc_inhib/LTP/seed_store"/>
</dbReference>
<dbReference type="AlphaFoldDB" id="A0A540MJH2"/>
<sequence>MRHAASCSVVLGFIILCVVMVVDAATSPSQCKQENNILISACKPVFMGQKASAYCCQRFRIMHFECLCPLVTPKLTNLINVQHTIQQIRACGKRVPHNFKCGSESLSLSLPLALSLSL</sequence>
<dbReference type="Proteomes" id="UP000315295">
    <property type="component" value="Unassembled WGS sequence"/>
</dbReference>
<evidence type="ECO:0000313" key="6">
    <source>
        <dbReference type="EMBL" id="TQD98589.1"/>
    </source>
</evidence>
<name>A0A540MJH2_MALBA</name>
<accession>A0A540MJH2</accession>